<sequence length="511" mass="56609">MSTTSVRHPQLGATFNGVVVESHGVKLNQFKGIKYGNIPGRFEIAQPVAPESFNGKTIDATKFGPRCPQIHIDVRHLLRIPENFEIKEEPEDEFECLNLDITLPENAPASGKPLPVLIWIYGGSQVVTFCSAASKICDTTRIVADSVKAGKPIIVVSLNYRLNIFAFGDGKGGRNLALKDQRLAIDWVRKYIAGFGGDPDNITVAGESAGAAYTHAHLITGPPIKRAILASGSLHLSSPMPLELGHGLIKSLEDKVRELEQKSLRECSVGALVRAMEELNVNRMWLQDEEELRDWETKLEQVEELMIGEVEYESVIWRNGIETFDAPSIVAAFESKDPNWGTKLRKQYQIVADRPTASKLGALDFVNDTRFTLPAETLAEKATAAGKNRVYRYLVDEPNPWQASARAHHAVDLIFLFGGLDLSHNPGAEAVGQEMRNRWIRFINGEEPWTSFSSGKRRFAFGPFGESREIDEAQFALRRRAAHMKMLREAGPGVYGPILLALTAGRISLLN</sequence>
<proteinExistence type="inferred from homology"/>
<reference evidence="5 6" key="1">
    <citation type="submission" date="2015-04" db="EMBL/GenBank/DDBJ databases">
        <authorList>
            <person name="Heijne W.H."/>
            <person name="Fedorova N.D."/>
            <person name="Nierman W.C."/>
            <person name="Vollebregt A.W."/>
            <person name="Zhao Z."/>
            <person name="Wu L."/>
            <person name="Kumar M."/>
            <person name="Stam H."/>
            <person name="van den Berg M.A."/>
            <person name="Pel H.J."/>
        </authorList>
    </citation>
    <scope>NUCLEOTIDE SEQUENCE [LARGE SCALE GENOMIC DNA]</scope>
    <source>
        <strain evidence="5 6">CBS 393.64</strain>
    </source>
</reference>
<feature type="domain" description="Carboxylesterase type B" evidence="4">
    <location>
        <begin position="335"/>
        <end position="450"/>
    </location>
</feature>
<organism evidence="5 6">
    <name type="scientific">Rasamsonia emersonii (strain ATCC 16479 / CBS 393.64 / IMI 116815)</name>
    <dbReference type="NCBI Taxonomy" id="1408163"/>
    <lineage>
        <taxon>Eukaryota</taxon>
        <taxon>Fungi</taxon>
        <taxon>Dikarya</taxon>
        <taxon>Ascomycota</taxon>
        <taxon>Pezizomycotina</taxon>
        <taxon>Eurotiomycetes</taxon>
        <taxon>Eurotiomycetidae</taxon>
        <taxon>Eurotiales</taxon>
        <taxon>Trichocomaceae</taxon>
        <taxon>Rasamsonia</taxon>
    </lineage>
</organism>
<dbReference type="PANTHER" id="PTHR11559">
    <property type="entry name" value="CARBOXYLESTERASE"/>
    <property type="match status" value="1"/>
</dbReference>
<evidence type="ECO:0000256" key="3">
    <source>
        <dbReference type="RuleBase" id="RU361235"/>
    </source>
</evidence>
<dbReference type="GeneID" id="25313603"/>
<keyword evidence="2 3" id="KW-0378">Hydrolase</keyword>
<dbReference type="Pfam" id="PF00135">
    <property type="entry name" value="COesterase"/>
    <property type="match status" value="2"/>
</dbReference>
<dbReference type="OrthoDB" id="4218248at2759"/>
<feature type="domain" description="Carboxylesterase type B" evidence="4">
    <location>
        <begin position="14"/>
        <end position="234"/>
    </location>
</feature>
<dbReference type="InterPro" id="IPR050309">
    <property type="entry name" value="Type-B_Carboxylest/Lipase"/>
</dbReference>
<dbReference type="EC" id="3.1.1.-" evidence="3"/>
<evidence type="ECO:0000259" key="4">
    <source>
        <dbReference type="Pfam" id="PF00135"/>
    </source>
</evidence>
<dbReference type="InterPro" id="IPR019826">
    <property type="entry name" value="Carboxylesterase_B_AS"/>
</dbReference>
<evidence type="ECO:0000256" key="1">
    <source>
        <dbReference type="ARBA" id="ARBA00005964"/>
    </source>
</evidence>
<name>A0A0F4Z4B0_RASE3</name>
<comment type="caution">
    <text evidence="5">The sequence shown here is derived from an EMBL/GenBank/DDBJ whole genome shotgun (WGS) entry which is preliminary data.</text>
</comment>
<dbReference type="EMBL" id="LASV01000050">
    <property type="protein sequence ID" value="KKA24703.1"/>
    <property type="molecule type" value="Genomic_DNA"/>
</dbReference>
<dbReference type="SUPFAM" id="SSF53474">
    <property type="entry name" value="alpha/beta-Hydrolases"/>
    <property type="match status" value="1"/>
</dbReference>
<dbReference type="AlphaFoldDB" id="A0A0F4Z4B0"/>
<dbReference type="Gene3D" id="3.40.50.1820">
    <property type="entry name" value="alpha/beta hydrolase"/>
    <property type="match status" value="1"/>
</dbReference>
<evidence type="ECO:0000313" key="5">
    <source>
        <dbReference type="EMBL" id="KKA24703.1"/>
    </source>
</evidence>
<dbReference type="PROSITE" id="PS00122">
    <property type="entry name" value="CARBOXYLESTERASE_B_1"/>
    <property type="match status" value="1"/>
</dbReference>
<keyword evidence="6" id="KW-1185">Reference proteome</keyword>
<comment type="similarity">
    <text evidence="1 3">Belongs to the type-B carboxylesterase/lipase family.</text>
</comment>
<protein>
    <recommendedName>
        <fullName evidence="3">Carboxylic ester hydrolase</fullName>
        <ecNumber evidence="3">3.1.1.-</ecNumber>
    </recommendedName>
</protein>
<dbReference type="InterPro" id="IPR029058">
    <property type="entry name" value="AB_hydrolase_fold"/>
</dbReference>
<dbReference type="InterPro" id="IPR002018">
    <property type="entry name" value="CarbesteraseB"/>
</dbReference>
<gene>
    <name evidence="5" type="ORF">T310_1252</name>
</gene>
<dbReference type="RefSeq" id="XP_013331315.1">
    <property type="nucleotide sequence ID" value="XM_013475861.1"/>
</dbReference>
<dbReference type="Proteomes" id="UP000053958">
    <property type="component" value="Unassembled WGS sequence"/>
</dbReference>
<dbReference type="GO" id="GO:0016787">
    <property type="term" value="F:hydrolase activity"/>
    <property type="evidence" value="ECO:0007669"/>
    <property type="project" value="UniProtKB-KW"/>
</dbReference>
<dbReference type="ESTHER" id="talem-a0a0f4z4b0">
    <property type="family name" value="Fungal_carboxylesterase_lipase"/>
</dbReference>
<evidence type="ECO:0000256" key="2">
    <source>
        <dbReference type="ARBA" id="ARBA00022801"/>
    </source>
</evidence>
<dbReference type="STRING" id="1408163.A0A0F4Z4B0"/>
<evidence type="ECO:0000313" key="6">
    <source>
        <dbReference type="Proteomes" id="UP000053958"/>
    </source>
</evidence>
<accession>A0A0F4Z4B0</accession>